<comment type="similarity">
    <text evidence="1">Belongs to the LysR transcriptional regulatory family.</text>
</comment>
<dbReference type="InterPro" id="IPR005119">
    <property type="entry name" value="LysR_subst-bd"/>
</dbReference>
<evidence type="ECO:0000259" key="6">
    <source>
        <dbReference type="PROSITE" id="PS50931"/>
    </source>
</evidence>
<proteinExistence type="inferred from homology"/>
<dbReference type="InterPro" id="IPR036390">
    <property type="entry name" value="WH_DNA-bd_sf"/>
</dbReference>
<dbReference type="PANTHER" id="PTHR30419">
    <property type="entry name" value="HTH-TYPE TRANSCRIPTIONAL REGULATOR YBHD"/>
    <property type="match status" value="1"/>
</dbReference>
<keyword evidence="4" id="KW-0804">Transcription</keyword>
<sequence>MQFESLQIFCDVVRWASFSRGASENKISQSSASQAVHQLEVRLGVRLIDRSKRPLVLTEEGRVYYEGCRDLVARYLELENRIRTLSDERRATGTVGVAAIYSVGLLHMSRYVKTFAEHHPEASVRLEYLHPTQVVERVSGGDVELGLISYPRKWPDLAVIPWREETMVLVVAPGHRFARRETVHVRELDGETLVGFDSELSIRKAIDRFLRRHDVAVDVALEFDNIENIKRAVEISAGVAILPEPSVAEEIRAGTLAALAIDGQDPKHRLTRPLAIIHRRNEKLDITTSRFLELLTGRDGDPEAADPAAGRRVPAASSS</sequence>
<dbReference type="InterPro" id="IPR050950">
    <property type="entry name" value="HTH-type_LysR_regulators"/>
</dbReference>
<dbReference type="PANTHER" id="PTHR30419:SF8">
    <property type="entry name" value="NITROGEN ASSIMILATION TRANSCRIPTIONAL ACTIVATOR-RELATED"/>
    <property type="match status" value="1"/>
</dbReference>
<dbReference type="Gene3D" id="1.10.10.10">
    <property type="entry name" value="Winged helix-like DNA-binding domain superfamily/Winged helix DNA-binding domain"/>
    <property type="match status" value="1"/>
</dbReference>
<dbReference type="RefSeq" id="WP_277860102.1">
    <property type="nucleotide sequence ID" value="NZ_JARRAG010000001.1"/>
</dbReference>
<gene>
    <name evidence="7" type="ORF">PZE19_08225</name>
</gene>
<evidence type="ECO:0000313" key="7">
    <source>
        <dbReference type="EMBL" id="MDG3003753.1"/>
    </source>
</evidence>
<keyword evidence="2" id="KW-0805">Transcription regulation</keyword>
<dbReference type="SUPFAM" id="SSF46785">
    <property type="entry name" value="Winged helix' DNA-binding domain"/>
    <property type="match status" value="1"/>
</dbReference>
<accession>A0ABT6F852</accession>
<evidence type="ECO:0000256" key="5">
    <source>
        <dbReference type="SAM" id="MobiDB-lite"/>
    </source>
</evidence>
<dbReference type="EMBL" id="JARRAG010000001">
    <property type="protein sequence ID" value="MDG3003753.1"/>
    <property type="molecule type" value="Genomic_DNA"/>
</dbReference>
<feature type="domain" description="HTH lysR-type" evidence="6">
    <location>
        <begin position="1"/>
        <end position="58"/>
    </location>
</feature>
<dbReference type="InterPro" id="IPR000847">
    <property type="entry name" value="LysR_HTH_N"/>
</dbReference>
<reference evidence="7 8" key="1">
    <citation type="submission" date="2023-03" db="EMBL/GenBank/DDBJ databases">
        <title>Paludisphaera mucosa sp. nov. a novel planctomycete from northern fen.</title>
        <authorList>
            <person name="Ivanova A."/>
        </authorList>
    </citation>
    <scope>NUCLEOTIDE SEQUENCE [LARGE SCALE GENOMIC DNA]</scope>
    <source>
        <strain evidence="7 8">Pla2</strain>
    </source>
</reference>
<evidence type="ECO:0000256" key="2">
    <source>
        <dbReference type="ARBA" id="ARBA00023015"/>
    </source>
</evidence>
<evidence type="ECO:0000313" key="8">
    <source>
        <dbReference type="Proteomes" id="UP001216907"/>
    </source>
</evidence>
<dbReference type="Proteomes" id="UP001216907">
    <property type="component" value="Unassembled WGS sequence"/>
</dbReference>
<dbReference type="PROSITE" id="PS50931">
    <property type="entry name" value="HTH_LYSR"/>
    <property type="match status" value="1"/>
</dbReference>
<dbReference type="SUPFAM" id="SSF53850">
    <property type="entry name" value="Periplasmic binding protein-like II"/>
    <property type="match status" value="1"/>
</dbReference>
<name>A0ABT6F852_9BACT</name>
<dbReference type="Gene3D" id="3.40.190.290">
    <property type="match status" value="1"/>
</dbReference>
<evidence type="ECO:0000256" key="4">
    <source>
        <dbReference type="ARBA" id="ARBA00023163"/>
    </source>
</evidence>
<keyword evidence="3" id="KW-0238">DNA-binding</keyword>
<keyword evidence="8" id="KW-1185">Reference proteome</keyword>
<comment type="caution">
    <text evidence="7">The sequence shown here is derived from an EMBL/GenBank/DDBJ whole genome shotgun (WGS) entry which is preliminary data.</text>
</comment>
<organism evidence="7 8">
    <name type="scientific">Paludisphaera mucosa</name>
    <dbReference type="NCBI Taxonomy" id="3030827"/>
    <lineage>
        <taxon>Bacteria</taxon>
        <taxon>Pseudomonadati</taxon>
        <taxon>Planctomycetota</taxon>
        <taxon>Planctomycetia</taxon>
        <taxon>Isosphaerales</taxon>
        <taxon>Isosphaeraceae</taxon>
        <taxon>Paludisphaera</taxon>
    </lineage>
</organism>
<dbReference type="Pfam" id="PF03466">
    <property type="entry name" value="LysR_substrate"/>
    <property type="match status" value="1"/>
</dbReference>
<dbReference type="CDD" id="cd05466">
    <property type="entry name" value="PBP2_LTTR_substrate"/>
    <property type="match status" value="1"/>
</dbReference>
<dbReference type="InterPro" id="IPR036388">
    <property type="entry name" value="WH-like_DNA-bd_sf"/>
</dbReference>
<protein>
    <submittedName>
        <fullName evidence="7">LysR family transcriptional regulator</fullName>
    </submittedName>
</protein>
<feature type="region of interest" description="Disordered" evidence="5">
    <location>
        <begin position="297"/>
        <end position="319"/>
    </location>
</feature>
<dbReference type="Pfam" id="PF00126">
    <property type="entry name" value="HTH_1"/>
    <property type="match status" value="1"/>
</dbReference>
<evidence type="ECO:0000256" key="1">
    <source>
        <dbReference type="ARBA" id="ARBA00009437"/>
    </source>
</evidence>
<evidence type="ECO:0000256" key="3">
    <source>
        <dbReference type="ARBA" id="ARBA00023125"/>
    </source>
</evidence>